<dbReference type="AlphaFoldDB" id="A0AAV7EI12"/>
<accession>A0AAV7EI12</accession>
<organism evidence="3 4">
    <name type="scientific">Aristolochia fimbriata</name>
    <name type="common">White veined hardy Dutchman's pipe vine</name>
    <dbReference type="NCBI Taxonomy" id="158543"/>
    <lineage>
        <taxon>Eukaryota</taxon>
        <taxon>Viridiplantae</taxon>
        <taxon>Streptophyta</taxon>
        <taxon>Embryophyta</taxon>
        <taxon>Tracheophyta</taxon>
        <taxon>Spermatophyta</taxon>
        <taxon>Magnoliopsida</taxon>
        <taxon>Magnoliidae</taxon>
        <taxon>Piperales</taxon>
        <taxon>Aristolochiaceae</taxon>
        <taxon>Aristolochia</taxon>
    </lineage>
</organism>
<dbReference type="GO" id="GO:0005504">
    <property type="term" value="F:fatty acid binding"/>
    <property type="evidence" value="ECO:0007669"/>
    <property type="project" value="InterPro"/>
</dbReference>
<name>A0AAV7EI12_ARIFI</name>
<dbReference type="PANTHER" id="PTHR33122:SF60">
    <property type="entry name" value="LIPID-TRANSFER PROTEIN DIR1-RELATED"/>
    <property type="match status" value="1"/>
</dbReference>
<dbReference type="Proteomes" id="UP000825729">
    <property type="component" value="Unassembled WGS sequence"/>
</dbReference>
<evidence type="ECO:0000259" key="2">
    <source>
        <dbReference type="SMART" id="SM00499"/>
    </source>
</evidence>
<dbReference type="Pfam" id="PF14368">
    <property type="entry name" value="LTP_2"/>
    <property type="match status" value="1"/>
</dbReference>
<dbReference type="SMART" id="SM00499">
    <property type="entry name" value="AAI"/>
    <property type="match status" value="1"/>
</dbReference>
<gene>
    <name evidence="3" type="ORF">H6P81_013604</name>
</gene>
<dbReference type="CDD" id="cd04660">
    <property type="entry name" value="nsLTP_like"/>
    <property type="match status" value="1"/>
</dbReference>
<dbReference type="InterPro" id="IPR039265">
    <property type="entry name" value="DIR1-like"/>
</dbReference>
<dbReference type="InterPro" id="IPR044741">
    <property type="entry name" value="NsLTP-like"/>
</dbReference>
<dbReference type="EMBL" id="JAINDJ010000005">
    <property type="protein sequence ID" value="KAG9447476.1"/>
    <property type="molecule type" value="Genomic_DNA"/>
</dbReference>
<dbReference type="GO" id="GO:0009627">
    <property type="term" value="P:systemic acquired resistance"/>
    <property type="evidence" value="ECO:0007669"/>
    <property type="project" value="InterPro"/>
</dbReference>
<evidence type="ECO:0000313" key="4">
    <source>
        <dbReference type="Proteomes" id="UP000825729"/>
    </source>
</evidence>
<dbReference type="InterPro" id="IPR016140">
    <property type="entry name" value="Bifunc_inhib/LTP/seed_store"/>
</dbReference>
<proteinExistence type="predicted"/>
<keyword evidence="4" id="KW-1185">Reference proteome</keyword>
<feature type="domain" description="Bifunctional inhibitor/plant lipid transfer protein/seed storage helical" evidence="2">
    <location>
        <begin position="32"/>
        <end position="103"/>
    </location>
</feature>
<keyword evidence="1" id="KW-0732">Signal</keyword>
<dbReference type="InterPro" id="IPR036312">
    <property type="entry name" value="Bifun_inhib/LTP/seed_sf"/>
</dbReference>
<protein>
    <recommendedName>
        <fullName evidence="2">Bifunctional inhibitor/plant lipid transfer protein/seed storage helical domain-containing protein</fullName>
    </recommendedName>
</protein>
<dbReference type="PANTHER" id="PTHR33122">
    <property type="entry name" value="LIPID BINDING PROTEIN-RELATED"/>
    <property type="match status" value="1"/>
</dbReference>
<comment type="caution">
    <text evidence="3">The sequence shown here is derived from an EMBL/GenBank/DDBJ whole genome shotgun (WGS) entry which is preliminary data.</text>
</comment>
<dbReference type="SUPFAM" id="SSF47699">
    <property type="entry name" value="Bifunctional inhibitor/lipid-transfer protein/seed storage 2S albumin"/>
    <property type="match status" value="1"/>
</dbReference>
<reference evidence="3 4" key="1">
    <citation type="submission" date="2021-07" db="EMBL/GenBank/DDBJ databases">
        <title>The Aristolochia fimbriata genome: insights into angiosperm evolution, floral development and chemical biosynthesis.</title>
        <authorList>
            <person name="Jiao Y."/>
        </authorList>
    </citation>
    <scope>NUCLEOTIDE SEQUENCE [LARGE SCALE GENOMIC DNA]</scope>
    <source>
        <strain evidence="3">IBCAS-2021</strain>
        <tissue evidence="3">Leaf</tissue>
    </source>
</reference>
<evidence type="ECO:0000256" key="1">
    <source>
        <dbReference type="SAM" id="SignalP"/>
    </source>
</evidence>
<sequence>MEKMMKLAAVAMLLTLVIVGEVKLSSADGGFCGMTQEGLLACKPSVSGQNPTSPSNACCNALKGASMSCLCAYKNNNVLPAFGINPKRAMELPVACNLPPPPCQK</sequence>
<feature type="chain" id="PRO_5043731289" description="Bifunctional inhibitor/plant lipid transfer protein/seed storage helical domain-containing protein" evidence="1">
    <location>
        <begin position="28"/>
        <end position="105"/>
    </location>
</feature>
<evidence type="ECO:0000313" key="3">
    <source>
        <dbReference type="EMBL" id="KAG9447476.1"/>
    </source>
</evidence>
<dbReference type="Gene3D" id="1.10.110.10">
    <property type="entry name" value="Plant lipid-transfer and hydrophobic proteins"/>
    <property type="match status" value="1"/>
</dbReference>
<feature type="signal peptide" evidence="1">
    <location>
        <begin position="1"/>
        <end position="27"/>
    </location>
</feature>